<gene>
    <name evidence="1" type="ORF">AN396_07775</name>
</gene>
<dbReference type="EMBL" id="LJDB01000062">
    <property type="protein sequence ID" value="ONI39648.1"/>
    <property type="molecule type" value="Genomic_DNA"/>
</dbReference>
<name>A0ACC8XBH9_9FIRM</name>
<comment type="caution">
    <text evidence="1">The sequence shown here is derived from an EMBL/GenBank/DDBJ whole genome shotgun (WGS) entry which is preliminary data.</text>
</comment>
<proteinExistence type="predicted"/>
<reference evidence="1" key="1">
    <citation type="submission" date="2016-08" db="EMBL/GenBank/DDBJ databases">
        <authorList>
            <person name="Ngugi D.K."/>
            <person name="Miyake S."/>
            <person name="Stingl U."/>
        </authorList>
    </citation>
    <scope>NUCLEOTIDE SEQUENCE</scope>
    <source>
        <strain evidence="1">SCG-B11WGA-EpuloA1</strain>
    </source>
</reference>
<sequence length="467" mass="48891">MVNGLNGNQMLLGLGIGIVVLVYLVLKTKIHAFLALILCTILVGVIGGMPLNTITLENGTKFGILNSITTGFGGTLGSIGIIIGFGVMMGQIFEVSGAAKRMAFTFIKLFGKKREEEALAFTGFLVSIPIFCDSGFVVLAPIAKAISKATKKSVIGLGVALAAGLVITHSIVPPTPGPLGVVGIFGVDVGQFILLSIVLAIPMTIGCIAYSRLFLSKKFYRIPNEDGEIVEAEYCEPNYDAVFDMDMDNIPSARDAFMPLVLPIVLILINTVATAFGLTNGVMEILIFIGQPIVAVGLGLMVAILTLAKNLDKKTVISEVEKGMMSAGIIMLVTGGGGALGQIIKDSGMGVFMAEALTNAAIPIVILPLIISTAMRFIQGSGTVAMTTAASISAPIVIAAGVNPLVGAVACCVGSIFFGYFNDSYFWVVNRTLGVNDVKEQLTIWSITSTIAWAIGVVEVFILSAIL</sequence>
<evidence type="ECO:0000313" key="1">
    <source>
        <dbReference type="EMBL" id="ONI39648.1"/>
    </source>
</evidence>
<evidence type="ECO:0000313" key="2">
    <source>
        <dbReference type="Proteomes" id="UP000188605"/>
    </source>
</evidence>
<dbReference type="Proteomes" id="UP000188605">
    <property type="component" value="Unassembled WGS sequence"/>
</dbReference>
<accession>A0ACC8XBH9</accession>
<organism evidence="1 2">
    <name type="scientific">Candidatus Epulonipiscium fishelsonii</name>
    <dbReference type="NCBI Taxonomy" id="77094"/>
    <lineage>
        <taxon>Bacteria</taxon>
        <taxon>Bacillati</taxon>
        <taxon>Bacillota</taxon>
        <taxon>Clostridia</taxon>
        <taxon>Lachnospirales</taxon>
        <taxon>Lachnospiraceae</taxon>
        <taxon>Candidatus Epulonipiscium</taxon>
    </lineage>
</organism>
<keyword evidence="2" id="KW-1185">Reference proteome</keyword>
<protein>
    <submittedName>
        <fullName evidence="1">Gluconate permease</fullName>
    </submittedName>
</protein>